<evidence type="ECO:0000259" key="9">
    <source>
        <dbReference type="SMART" id="SM00790"/>
    </source>
</evidence>
<dbReference type="Gene3D" id="1.10.599.10">
    <property type="entry name" value="Aldehyde Ferredoxin Oxidoreductase Protein, subunit A, domain 3"/>
    <property type="match status" value="1"/>
</dbReference>
<evidence type="ECO:0000256" key="6">
    <source>
        <dbReference type="ARBA" id="ARBA00023004"/>
    </source>
</evidence>
<evidence type="ECO:0000256" key="3">
    <source>
        <dbReference type="ARBA" id="ARBA00022485"/>
    </source>
</evidence>
<keyword evidence="6" id="KW-0408">Iron</keyword>
<feature type="domain" description="Aldehyde ferredoxin oxidoreductase N-terminal" evidence="9">
    <location>
        <begin position="25"/>
        <end position="227"/>
    </location>
</feature>
<dbReference type="InterPro" id="IPR013985">
    <property type="entry name" value="Ald_Fedxn_OxRdtase_dom3"/>
</dbReference>
<dbReference type="PANTHER" id="PTHR30038:SF7">
    <property type="entry name" value="TUNGSTEN-CONTAINING GLYCERALDEHYDE-3-PHOSPHATE:FERREDOXIN OXIDOREDUCTASE"/>
    <property type="match status" value="1"/>
</dbReference>
<dbReference type="InterPro" id="IPR001203">
    <property type="entry name" value="OxRdtase_Ald_Fedxn_C"/>
</dbReference>
<keyword evidence="7" id="KW-0411">Iron-sulfur</keyword>
<dbReference type="SMART" id="SM00790">
    <property type="entry name" value="AFOR_N"/>
    <property type="match status" value="1"/>
</dbReference>
<keyword evidence="4" id="KW-0479">Metal-binding</keyword>
<dbReference type="OrthoDB" id="9763894at2"/>
<comment type="similarity">
    <text evidence="2">Belongs to the AOR/FOR family.</text>
</comment>
<dbReference type="eggNOG" id="COG2414">
    <property type="taxonomic scope" value="Bacteria"/>
</dbReference>
<keyword evidence="11" id="KW-1185">Reference proteome</keyword>
<dbReference type="GO" id="GO:0033726">
    <property type="term" value="F:aldehyde ferredoxin oxidoreductase activity"/>
    <property type="evidence" value="ECO:0007669"/>
    <property type="project" value="UniProtKB-EC"/>
</dbReference>
<dbReference type="InterPro" id="IPR013983">
    <property type="entry name" value="Ald_Fedxn_OxRdtase_N"/>
</dbReference>
<dbReference type="Gene3D" id="3.60.9.10">
    <property type="entry name" value="Aldehyde ferredoxin oxidoreductase, N-terminal domain"/>
    <property type="match status" value="1"/>
</dbReference>
<evidence type="ECO:0000256" key="1">
    <source>
        <dbReference type="ARBA" id="ARBA00001966"/>
    </source>
</evidence>
<dbReference type="AlphaFoldDB" id="A0A069RI40"/>
<protein>
    <submittedName>
        <fullName evidence="10">Tungsten-containing aldehyde ferredoxin oxidoreductase Aor</fullName>
        <ecNumber evidence="10">1.2.7.5</ecNumber>
    </submittedName>
</protein>
<reference evidence="10 11" key="1">
    <citation type="submission" date="2014-03" db="EMBL/GenBank/DDBJ databases">
        <title>Genome sequence of Clostridium litorale W6, DSM 5388.</title>
        <authorList>
            <person name="Poehlein A."/>
            <person name="Jagirdar A."/>
            <person name="Khonsari B."/>
            <person name="Chibani C.M."/>
            <person name="Gutierrez Gutierrez D.A."/>
            <person name="Davydova E."/>
            <person name="Alghaithi H.S."/>
            <person name="Nair K.P."/>
            <person name="Dhamotharan K."/>
            <person name="Chandran L."/>
            <person name="G W."/>
            <person name="Daniel R."/>
        </authorList>
    </citation>
    <scope>NUCLEOTIDE SEQUENCE [LARGE SCALE GENOMIC DNA]</scope>
    <source>
        <strain evidence="10 11">W6</strain>
    </source>
</reference>
<keyword evidence="3" id="KW-0004">4Fe-4S</keyword>
<evidence type="ECO:0000256" key="7">
    <source>
        <dbReference type="ARBA" id="ARBA00023014"/>
    </source>
</evidence>
<dbReference type="EC" id="1.2.7.5" evidence="10"/>
<organism evidence="10 11">
    <name type="scientific">Peptoclostridium litorale DSM 5388</name>
    <dbReference type="NCBI Taxonomy" id="1121324"/>
    <lineage>
        <taxon>Bacteria</taxon>
        <taxon>Bacillati</taxon>
        <taxon>Bacillota</taxon>
        <taxon>Clostridia</taxon>
        <taxon>Peptostreptococcales</taxon>
        <taxon>Peptoclostridiaceae</taxon>
        <taxon>Peptoclostridium</taxon>
    </lineage>
</organism>
<dbReference type="InterPro" id="IPR036021">
    <property type="entry name" value="Tungsten_al_ferr_oxy-like_C"/>
</dbReference>
<dbReference type="Gene3D" id="1.10.569.10">
    <property type="entry name" value="Aldehyde Ferredoxin Oxidoreductase Protein, subunit A, domain 2"/>
    <property type="match status" value="1"/>
</dbReference>
<comment type="cofactor">
    <cofactor evidence="8">
        <name>tungstopterin</name>
        <dbReference type="ChEBI" id="CHEBI:30402"/>
    </cofactor>
</comment>
<proteinExistence type="inferred from homology"/>
<accession>A0A069RI40</accession>
<dbReference type="Pfam" id="PF02730">
    <property type="entry name" value="AFOR_N"/>
    <property type="match status" value="1"/>
</dbReference>
<dbReference type="Pfam" id="PF01314">
    <property type="entry name" value="AFOR_C"/>
    <property type="match status" value="1"/>
</dbReference>
<dbReference type="GO" id="GO:0009055">
    <property type="term" value="F:electron transfer activity"/>
    <property type="evidence" value="ECO:0007669"/>
    <property type="project" value="InterPro"/>
</dbReference>
<dbReference type="GO" id="GO:0046872">
    <property type="term" value="F:metal ion binding"/>
    <property type="evidence" value="ECO:0007669"/>
    <property type="project" value="UniProtKB-KW"/>
</dbReference>
<sequence>MDRQKSVSGEAVKANKERASGVFPYPASILDIDLGNMKIEKKTIKNDVYRLYPGGSALGAYILNRDLQPGTDPLSPDNIMAFCVSPLVGLPVAGANRMSITAKSPLTGAIGDSQAGGFFPMQIKANGWDAVVIRGRASFPVYIHIDGDKAEIRDASKIWGMVTGEAQKAIKAELGEEIEIAQIGPAGENLVRFACVLNMSNRANGRSGMGAVMGSKNLKAIAIRKKRALKPHDENGFHKFAKKISSDMENSKMYMALRQDGTDRGLSWINRQGYLPTRNWTSGYMGEEAENITGRELTKKLLIRRDTCFACPVRCKRVVEVPGKVDPIYGGPEYESVAALGAYCGVTDMEDIARANQLCNMYGMDTISCGATIAFAMECYEKGIIGRDETGGMELEFGDSNVLLQLIDMIANREGFGDLLAKGSKSMSEEIGKGSKQFLTTVKGQEMPAHMPQWKAALGLIYAVNPFGADHQSSSHDHSLCADEDSSIRTNLAKIGVHKGYCDFTSLEYEKVRFAFNTQCFVSAVDALCLCQFIAGCSHQILGPSEIAELCRLGIGWDTSVYELMLIGERRINTMRHFNSKEGFSRADDKLPGKIYKGLSGGPSEGAKLDEHEIERAKDFYYELAGWDIETGNPTKASLRRLSIEK</sequence>
<dbReference type="PANTHER" id="PTHR30038">
    <property type="entry name" value="ALDEHYDE FERREDOXIN OXIDOREDUCTASE"/>
    <property type="match status" value="1"/>
</dbReference>
<dbReference type="InterPro" id="IPR036503">
    <property type="entry name" value="Ald_Fedxn_OxRdtase_N_sf"/>
</dbReference>
<evidence type="ECO:0000313" key="11">
    <source>
        <dbReference type="Proteomes" id="UP000027946"/>
    </source>
</evidence>
<dbReference type="GO" id="GO:0051539">
    <property type="term" value="F:4 iron, 4 sulfur cluster binding"/>
    <property type="evidence" value="ECO:0007669"/>
    <property type="project" value="UniProtKB-KW"/>
</dbReference>
<evidence type="ECO:0000256" key="8">
    <source>
        <dbReference type="ARBA" id="ARBA00049934"/>
    </source>
</evidence>
<dbReference type="SUPFAM" id="SSF56228">
    <property type="entry name" value="Aldehyde ferredoxin oxidoreductase, N-terminal domain"/>
    <property type="match status" value="1"/>
</dbReference>
<evidence type="ECO:0000313" key="10">
    <source>
        <dbReference type="EMBL" id="KDR95820.1"/>
    </source>
</evidence>
<evidence type="ECO:0000256" key="2">
    <source>
        <dbReference type="ARBA" id="ARBA00011032"/>
    </source>
</evidence>
<dbReference type="InterPro" id="IPR051919">
    <property type="entry name" value="W-dependent_AOR"/>
</dbReference>
<dbReference type="RefSeq" id="WP_074210099.1">
    <property type="nucleotide sequence ID" value="NZ_FSRH01000011.1"/>
</dbReference>
<keyword evidence="5 10" id="KW-0560">Oxidoreductase</keyword>
<comment type="caution">
    <text evidence="10">The sequence shown here is derived from an EMBL/GenBank/DDBJ whole genome shotgun (WGS) entry which is preliminary data.</text>
</comment>
<name>A0A069RI40_PEPLI</name>
<gene>
    <name evidence="10" type="primary">aor</name>
    <name evidence="10" type="ORF">CLIT_10c05480</name>
</gene>
<evidence type="ECO:0000256" key="5">
    <source>
        <dbReference type="ARBA" id="ARBA00023002"/>
    </source>
</evidence>
<dbReference type="InterPro" id="IPR013984">
    <property type="entry name" value="Ald_Fedxn_OxRdtase_dom2"/>
</dbReference>
<dbReference type="STRING" id="1121324.CLIT_10c05480"/>
<dbReference type="Proteomes" id="UP000027946">
    <property type="component" value="Unassembled WGS sequence"/>
</dbReference>
<evidence type="ECO:0000256" key="4">
    <source>
        <dbReference type="ARBA" id="ARBA00022723"/>
    </source>
</evidence>
<comment type="cofactor">
    <cofactor evidence="1">
        <name>[4Fe-4S] cluster</name>
        <dbReference type="ChEBI" id="CHEBI:49883"/>
    </cofactor>
</comment>
<dbReference type="EMBL" id="JJMM01000010">
    <property type="protein sequence ID" value="KDR95820.1"/>
    <property type="molecule type" value="Genomic_DNA"/>
</dbReference>
<dbReference type="SUPFAM" id="SSF48310">
    <property type="entry name" value="Aldehyde ferredoxin oxidoreductase, C-terminal domains"/>
    <property type="match status" value="1"/>
</dbReference>